<keyword evidence="10" id="KW-0677">Repeat</keyword>
<keyword evidence="13 20" id="KW-1133">Transmembrane helix</keyword>
<evidence type="ECO:0000256" key="6">
    <source>
        <dbReference type="ARBA" id="ARBA00022568"/>
    </source>
</evidence>
<feature type="transmembrane region" description="Helical" evidence="20">
    <location>
        <begin position="775"/>
        <end position="795"/>
    </location>
</feature>
<evidence type="ECO:0000256" key="17">
    <source>
        <dbReference type="ARBA" id="ARBA00023180"/>
    </source>
</evidence>
<evidence type="ECO:0000256" key="5">
    <source>
        <dbReference type="ARBA" id="ARBA00022475"/>
    </source>
</evidence>
<evidence type="ECO:0000256" key="16">
    <source>
        <dbReference type="ARBA" id="ARBA00023136"/>
    </source>
</evidence>
<keyword evidence="18" id="KW-0739">Sodium transport</keyword>
<accession>A0ABP1Q4U3</accession>
<feature type="transmembrane region" description="Helical" evidence="20">
    <location>
        <begin position="48"/>
        <end position="73"/>
    </location>
</feature>
<protein>
    <recommendedName>
        <fullName evidence="21">Calx-beta domain-containing protein</fullName>
    </recommendedName>
</protein>
<comment type="subcellular location">
    <subcellularLocation>
        <location evidence="1">Cell membrane</location>
        <topology evidence="1">Multi-pass membrane protein</topology>
    </subcellularLocation>
</comment>
<keyword evidence="12" id="KW-0112">Calmodulin-binding</keyword>
<dbReference type="InterPro" id="IPR003644">
    <property type="entry name" value="Calx_beta"/>
</dbReference>
<feature type="domain" description="Calx-beta" evidence="21">
    <location>
        <begin position="357"/>
        <end position="454"/>
    </location>
</feature>
<evidence type="ECO:0000256" key="11">
    <source>
        <dbReference type="ARBA" id="ARBA00022837"/>
    </source>
</evidence>
<evidence type="ECO:0000256" key="9">
    <source>
        <dbReference type="ARBA" id="ARBA00022729"/>
    </source>
</evidence>
<evidence type="ECO:0000256" key="3">
    <source>
        <dbReference type="ARBA" id="ARBA00022448"/>
    </source>
</evidence>
<keyword evidence="4" id="KW-0050">Antiport</keyword>
<dbReference type="PRINTS" id="PR01259">
    <property type="entry name" value="NACAEXCHNGR"/>
</dbReference>
<dbReference type="EMBL" id="CAXLJM020000023">
    <property type="protein sequence ID" value="CAL8088819.1"/>
    <property type="molecule type" value="Genomic_DNA"/>
</dbReference>
<evidence type="ECO:0000256" key="13">
    <source>
        <dbReference type="ARBA" id="ARBA00022989"/>
    </source>
</evidence>
<evidence type="ECO:0000313" key="22">
    <source>
        <dbReference type="EMBL" id="CAL8088819.1"/>
    </source>
</evidence>
<evidence type="ECO:0000256" key="1">
    <source>
        <dbReference type="ARBA" id="ARBA00004651"/>
    </source>
</evidence>
<feature type="transmembrane region" description="Helical" evidence="20">
    <location>
        <begin position="175"/>
        <end position="198"/>
    </location>
</feature>
<dbReference type="InterPro" id="IPR044880">
    <property type="entry name" value="NCX_ion-bd_dom_sf"/>
</dbReference>
<dbReference type="InterPro" id="IPR004837">
    <property type="entry name" value="NaCa_Exmemb"/>
</dbReference>
<dbReference type="Pfam" id="PF01699">
    <property type="entry name" value="Na_Ca_ex"/>
    <property type="match status" value="2"/>
</dbReference>
<keyword evidence="6" id="KW-0109">Calcium transport</keyword>
<keyword evidence="16 20" id="KW-0472">Membrane</keyword>
<dbReference type="Gene3D" id="1.20.1420.30">
    <property type="entry name" value="NCX, central ion-binding region"/>
    <property type="match status" value="2"/>
</dbReference>
<comment type="caution">
    <text evidence="22">The sequence shown here is derived from an EMBL/GenBank/DDBJ whole genome shotgun (WGS) entry which is preliminary data.</text>
</comment>
<dbReference type="PANTHER" id="PTHR11878:SF76">
    <property type="entry name" value="CALX-BETA DOMAIN-CONTAINING PROTEIN"/>
    <property type="match status" value="1"/>
</dbReference>
<dbReference type="InterPro" id="IPR004836">
    <property type="entry name" value="Na_Ca_Ex"/>
</dbReference>
<evidence type="ECO:0000256" key="19">
    <source>
        <dbReference type="ARBA" id="ARBA00033667"/>
    </source>
</evidence>
<dbReference type="InterPro" id="IPR051171">
    <property type="entry name" value="CaCA"/>
</dbReference>
<evidence type="ECO:0000256" key="18">
    <source>
        <dbReference type="ARBA" id="ARBA00023201"/>
    </source>
</evidence>
<evidence type="ECO:0000256" key="20">
    <source>
        <dbReference type="SAM" id="Phobius"/>
    </source>
</evidence>
<comment type="catalytic activity">
    <reaction evidence="19">
        <text>Ca(2+)(in) + 3 Na(+)(out) = Ca(2+)(out) + 3 Na(+)(in)</text>
        <dbReference type="Rhea" id="RHEA:69955"/>
        <dbReference type="ChEBI" id="CHEBI:29101"/>
        <dbReference type="ChEBI" id="CHEBI:29108"/>
    </reaction>
</comment>
<evidence type="ECO:0000256" key="12">
    <source>
        <dbReference type="ARBA" id="ARBA00022860"/>
    </source>
</evidence>
<keyword evidence="11" id="KW-0106">Calcium</keyword>
<keyword evidence="17" id="KW-0325">Glycoprotein</keyword>
<keyword evidence="14" id="KW-0915">Sodium</keyword>
<evidence type="ECO:0000259" key="21">
    <source>
        <dbReference type="SMART" id="SM00237"/>
    </source>
</evidence>
<evidence type="ECO:0000256" key="15">
    <source>
        <dbReference type="ARBA" id="ARBA00023065"/>
    </source>
</evidence>
<dbReference type="Pfam" id="PF03160">
    <property type="entry name" value="Calx-beta"/>
    <property type="match status" value="2"/>
</dbReference>
<comment type="similarity">
    <text evidence="2">Belongs to the Ca(2+):cation antiporter (CaCA) (TC 2.A.19) family. SLC8 subfamily.</text>
</comment>
<evidence type="ECO:0000256" key="7">
    <source>
        <dbReference type="ARBA" id="ARBA00022692"/>
    </source>
</evidence>
<evidence type="ECO:0000256" key="8">
    <source>
        <dbReference type="ARBA" id="ARBA00022723"/>
    </source>
</evidence>
<keyword evidence="23" id="KW-1185">Reference proteome</keyword>
<dbReference type="Gene3D" id="2.60.40.2030">
    <property type="match status" value="2"/>
</dbReference>
<feature type="transmembrane region" description="Helical" evidence="20">
    <location>
        <begin position="142"/>
        <end position="163"/>
    </location>
</feature>
<dbReference type="SMART" id="SM00237">
    <property type="entry name" value="Calx_beta"/>
    <property type="match status" value="2"/>
</dbReference>
<proteinExistence type="inferred from homology"/>
<keyword evidence="3" id="KW-0813">Transport</keyword>
<feature type="transmembrane region" description="Helical" evidence="20">
    <location>
        <begin position="204"/>
        <end position="224"/>
    </location>
</feature>
<keyword evidence="5" id="KW-1003">Cell membrane</keyword>
<evidence type="ECO:0000313" key="23">
    <source>
        <dbReference type="Proteomes" id="UP001642540"/>
    </source>
</evidence>
<organism evidence="22 23">
    <name type="scientific">Orchesella dallaii</name>
    <dbReference type="NCBI Taxonomy" id="48710"/>
    <lineage>
        <taxon>Eukaryota</taxon>
        <taxon>Metazoa</taxon>
        <taxon>Ecdysozoa</taxon>
        <taxon>Arthropoda</taxon>
        <taxon>Hexapoda</taxon>
        <taxon>Collembola</taxon>
        <taxon>Entomobryomorpha</taxon>
        <taxon>Entomobryoidea</taxon>
        <taxon>Orchesellidae</taxon>
        <taxon>Orchesellinae</taxon>
        <taxon>Orchesella</taxon>
    </lineage>
</organism>
<feature type="transmembrane region" description="Helical" evidence="20">
    <location>
        <begin position="667"/>
        <end position="690"/>
    </location>
</feature>
<dbReference type="Proteomes" id="UP001642540">
    <property type="component" value="Unassembled WGS sequence"/>
</dbReference>
<sequence length="840" mass="92387">MASPAAEGMITDNSSVWEYSGRYNDICPRGLLLPIIPFEGTWNSTFRAILYCCGLIYCFMGVAIVADVFMGSIEKITSKTKKIYLSAGGKDSEPDIFEIKIWNDTVANLTLMALGSSAPEILLSCIEIIGNNFESGDLGPGTIVGSAAFNLLVICAVCIMAIPNGEIRTVRLFNVFLVTSVFSLFAYLWLLVILNLISPGVVETWEAVLTFLFFPILVLIAWWADRGWKCGKRTPTVADQQIELGMENGSPGGECETMLEKQKKLFTADGDVDKTALIEFYKELRKFPHLNDTDAAILAATKLIDSQPHSRLWYRIGAVRNISGSRKVHPVLSEKLRMVYDTINQSPDVPDIGQVPPITDQVSQKAIVEFHAASYAVPENIGKFNVTIVRHGRLDNTVRIRVESFDGTAKAGSDYVQINEQIVFGPYSKERELTVKIIDDNQWEPDEEFFLRLSIIDDGYDRRDIVLGRLPIMEIIILNDDEPGVLSFRKRGLLVKESCQFACIDVERTNGADGDISINWRTIDGSAKSPKDYQGGEGTLVFKHGETLRTIEIPIVDDLKAERDECFEIELANPEGGAKLGRIAKMAVTISNDDDFNSVLQRMMVMTTHNIKSMQVHHETWKTQIEAALTVNGGDVENATPLDYVMHFMTFGWKIIFALIPPPGYCGGWLCFVSSLVVIGILTAIVGDLASIFGCLINLKDAVTAITFVALGTSLPDLFASKTAATSEKYADNAVGNVTGSNSVNVFLGLGLPWLLAAIVHDIKGDEFRVKAGDLGFSVGVYSAVAFTGLGVIMLRRFLSVFGKAELGGPTVPKYISGVFLICLWFLYIILSSLQAYGHI</sequence>
<keyword evidence="9" id="KW-0732">Signal</keyword>
<dbReference type="SUPFAM" id="SSF141072">
    <property type="entry name" value="CalX-like"/>
    <property type="match status" value="2"/>
</dbReference>
<keyword evidence="15" id="KW-0406">Ion transport</keyword>
<dbReference type="InterPro" id="IPR038081">
    <property type="entry name" value="CalX-like_sf"/>
</dbReference>
<feature type="transmembrane region" description="Helical" evidence="20">
    <location>
        <begin position="815"/>
        <end position="837"/>
    </location>
</feature>
<dbReference type="PANTHER" id="PTHR11878">
    <property type="entry name" value="SODIUM/CALCIUM EXCHANGER"/>
    <property type="match status" value="1"/>
</dbReference>
<evidence type="ECO:0000256" key="10">
    <source>
        <dbReference type="ARBA" id="ARBA00022737"/>
    </source>
</evidence>
<evidence type="ECO:0000256" key="2">
    <source>
        <dbReference type="ARBA" id="ARBA00007489"/>
    </source>
</evidence>
<keyword evidence="7 20" id="KW-0812">Transmembrane</keyword>
<feature type="domain" description="Calx-beta" evidence="21">
    <location>
        <begin position="473"/>
        <end position="572"/>
    </location>
</feature>
<keyword evidence="8" id="KW-0479">Metal-binding</keyword>
<feature type="transmembrane region" description="Helical" evidence="20">
    <location>
        <begin position="744"/>
        <end position="763"/>
    </location>
</feature>
<evidence type="ECO:0000256" key="14">
    <source>
        <dbReference type="ARBA" id="ARBA00023053"/>
    </source>
</evidence>
<reference evidence="22 23" key="1">
    <citation type="submission" date="2024-08" db="EMBL/GenBank/DDBJ databases">
        <authorList>
            <person name="Cucini C."/>
            <person name="Frati F."/>
        </authorList>
    </citation>
    <scope>NUCLEOTIDE SEQUENCE [LARGE SCALE GENOMIC DNA]</scope>
</reference>
<name>A0ABP1Q4U3_9HEXA</name>
<evidence type="ECO:0000256" key="4">
    <source>
        <dbReference type="ARBA" id="ARBA00022449"/>
    </source>
</evidence>
<gene>
    <name evidence="22" type="ORF">ODALV1_LOCUS7171</name>
</gene>